<proteinExistence type="predicted"/>
<protein>
    <submittedName>
        <fullName evidence="2">Uncharacterized protein</fullName>
    </submittedName>
</protein>
<accession>A0A9Q1I9G6</accession>
<dbReference type="EMBL" id="JAINUF010000023">
    <property type="protein sequence ID" value="KAJ8333418.1"/>
    <property type="molecule type" value="Genomic_DNA"/>
</dbReference>
<dbReference type="AlphaFoldDB" id="A0A9Q1I9G6"/>
<feature type="non-terminal residue" evidence="2">
    <location>
        <position position="83"/>
    </location>
</feature>
<evidence type="ECO:0000313" key="2">
    <source>
        <dbReference type="EMBL" id="KAJ8333418.1"/>
    </source>
</evidence>
<gene>
    <name evidence="2" type="ORF">SKAU_G00414260</name>
</gene>
<organism evidence="2 3">
    <name type="scientific">Synaphobranchus kaupii</name>
    <name type="common">Kaup's arrowtooth eel</name>
    <dbReference type="NCBI Taxonomy" id="118154"/>
    <lineage>
        <taxon>Eukaryota</taxon>
        <taxon>Metazoa</taxon>
        <taxon>Chordata</taxon>
        <taxon>Craniata</taxon>
        <taxon>Vertebrata</taxon>
        <taxon>Euteleostomi</taxon>
        <taxon>Actinopterygii</taxon>
        <taxon>Neopterygii</taxon>
        <taxon>Teleostei</taxon>
        <taxon>Anguilliformes</taxon>
        <taxon>Synaphobranchidae</taxon>
        <taxon>Synaphobranchus</taxon>
    </lineage>
</organism>
<keyword evidence="3" id="KW-1185">Reference proteome</keyword>
<feature type="chain" id="PRO_5040421213" evidence="1">
    <location>
        <begin position="19"/>
        <end position="83"/>
    </location>
</feature>
<keyword evidence="1" id="KW-0732">Signal</keyword>
<comment type="caution">
    <text evidence="2">The sequence shown here is derived from an EMBL/GenBank/DDBJ whole genome shotgun (WGS) entry which is preliminary data.</text>
</comment>
<evidence type="ECO:0000256" key="1">
    <source>
        <dbReference type="SAM" id="SignalP"/>
    </source>
</evidence>
<evidence type="ECO:0000313" key="3">
    <source>
        <dbReference type="Proteomes" id="UP001152622"/>
    </source>
</evidence>
<reference evidence="2" key="1">
    <citation type="journal article" date="2023" name="Science">
        <title>Genome structures resolve the early diversification of teleost fishes.</title>
        <authorList>
            <person name="Parey E."/>
            <person name="Louis A."/>
            <person name="Montfort J."/>
            <person name="Bouchez O."/>
            <person name="Roques C."/>
            <person name="Iampietro C."/>
            <person name="Lluch J."/>
            <person name="Castinel A."/>
            <person name="Donnadieu C."/>
            <person name="Desvignes T."/>
            <person name="Floi Bucao C."/>
            <person name="Jouanno E."/>
            <person name="Wen M."/>
            <person name="Mejri S."/>
            <person name="Dirks R."/>
            <person name="Jansen H."/>
            <person name="Henkel C."/>
            <person name="Chen W.J."/>
            <person name="Zahm M."/>
            <person name="Cabau C."/>
            <person name="Klopp C."/>
            <person name="Thompson A.W."/>
            <person name="Robinson-Rechavi M."/>
            <person name="Braasch I."/>
            <person name="Lecointre G."/>
            <person name="Bobe J."/>
            <person name="Postlethwait J.H."/>
            <person name="Berthelot C."/>
            <person name="Roest Crollius H."/>
            <person name="Guiguen Y."/>
        </authorList>
    </citation>
    <scope>NUCLEOTIDE SEQUENCE</scope>
    <source>
        <strain evidence="2">WJC10195</strain>
    </source>
</reference>
<feature type="signal peptide" evidence="1">
    <location>
        <begin position="1"/>
        <end position="18"/>
    </location>
</feature>
<sequence length="83" mass="8801">SFVLLVFVLPSVWVPALFRPFALASCRPFAPVPSVFYPHLAAPAPAYPTQPSCPVLASCSYPGSPLFSDPRACPQHPAPVPSP</sequence>
<dbReference type="Proteomes" id="UP001152622">
    <property type="component" value="Chromosome 23"/>
</dbReference>
<name>A0A9Q1I9G6_SYNKA</name>